<dbReference type="SUPFAM" id="SSF103642">
    <property type="entry name" value="Sec-C motif"/>
    <property type="match status" value="1"/>
</dbReference>
<name>A0AAE9YIW7_9GAMM</name>
<gene>
    <name evidence="2" type="ORF">SG35_016545</name>
</gene>
<dbReference type="Pfam" id="PF02810">
    <property type="entry name" value="SEC-C"/>
    <property type="match status" value="2"/>
</dbReference>
<dbReference type="InterPro" id="IPR004027">
    <property type="entry name" value="SEC_C_motif"/>
</dbReference>
<dbReference type="InterPro" id="IPR048469">
    <property type="entry name" value="YchJ-like_M"/>
</dbReference>
<dbReference type="RefSeq" id="WP_044831597.1">
    <property type="nucleotide sequence ID" value="NZ_CP059735.1"/>
</dbReference>
<dbReference type="PANTHER" id="PTHR33747">
    <property type="entry name" value="UPF0225 PROTEIN SCO1677"/>
    <property type="match status" value="1"/>
</dbReference>
<dbReference type="InterPro" id="IPR032710">
    <property type="entry name" value="NTF2-like_dom_sf"/>
</dbReference>
<organism evidence="2 3">
    <name type="scientific">Thalassomonas actiniarum</name>
    <dbReference type="NCBI Taxonomy" id="485447"/>
    <lineage>
        <taxon>Bacteria</taxon>
        <taxon>Pseudomonadati</taxon>
        <taxon>Pseudomonadota</taxon>
        <taxon>Gammaproteobacteria</taxon>
        <taxon>Alteromonadales</taxon>
        <taxon>Colwelliaceae</taxon>
        <taxon>Thalassomonas</taxon>
    </lineage>
</organism>
<dbReference type="Pfam" id="PF17775">
    <property type="entry name" value="YchJ_M-like"/>
    <property type="match status" value="1"/>
</dbReference>
<keyword evidence="3" id="KW-1185">Reference proteome</keyword>
<accession>A0AAE9YIW7</accession>
<dbReference type="EMBL" id="CP059735">
    <property type="protein sequence ID" value="WDD96964.1"/>
    <property type="molecule type" value="Genomic_DNA"/>
</dbReference>
<dbReference type="PANTHER" id="PTHR33747:SF1">
    <property type="entry name" value="ADENYLATE CYCLASE-ASSOCIATED CAP C-TERMINAL DOMAIN-CONTAINING PROTEIN"/>
    <property type="match status" value="1"/>
</dbReference>
<reference evidence="2 3" key="1">
    <citation type="journal article" date="2015" name="Genome Announc.">
        <title>Draft Genome Sequences of Marine Isolates of Thalassomonas viridans and Thalassomonas actiniarum.</title>
        <authorList>
            <person name="Olonade I."/>
            <person name="van Zyl L.J."/>
            <person name="Trindade M."/>
        </authorList>
    </citation>
    <scope>NUCLEOTIDE SEQUENCE [LARGE SCALE GENOMIC DNA]</scope>
    <source>
        <strain evidence="2 3">A5K-106</strain>
    </source>
</reference>
<feature type="domain" description="YchJ-like middle NTF2-like" evidence="1">
    <location>
        <begin position="27"/>
        <end position="127"/>
    </location>
</feature>
<protein>
    <submittedName>
        <fullName evidence="2">YchJ family protein</fullName>
    </submittedName>
</protein>
<evidence type="ECO:0000259" key="1">
    <source>
        <dbReference type="Pfam" id="PF17775"/>
    </source>
</evidence>
<dbReference type="Proteomes" id="UP000032568">
    <property type="component" value="Chromosome"/>
</dbReference>
<reference evidence="2 3" key="2">
    <citation type="journal article" date="2022" name="Mar. Drugs">
        <title>Bioassay-Guided Fractionation Leads to the Detection of Cholic Acid Generated by the Rare Thalassomonas sp.</title>
        <authorList>
            <person name="Pheiffer F."/>
            <person name="Schneider Y.K."/>
            <person name="Hansen E.H."/>
            <person name="Andersen J.H."/>
            <person name="Isaksson J."/>
            <person name="Busche T."/>
            <person name="R C."/>
            <person name="Kalinowski J."/>
            <person name="Zyl L.V."/>
            <person name="Trindade M."/>
        </authorList>
    </citation>
    <scope>NUCLEOTIDE SEQUENCE [LARGE SCALE GENOMIC DNA]</scope>
    <source>
        <strain evidence="2 3">A5K-106</strain>
    </source>
</reference>
<dbReference type="AlphaFoldDB" id="A0AAE9YIW7"/>
<proteinExistence type="predicted"/>
<evidence type="ECO:0000313" key="3">
    <source>
        <dbReference type="Proteomes" id="UP000032568"/>
    </source>
</evidence>
<dbReference type="Gene3D" id="3.10.450.50">
    <property type="match status" value="1"/>
</dbReference>
<dbReference type="NCBIfam" id="NF002449">
    <property type="entry name" value="PRK01617.1"/>
    <property type="match status" value="1"/>
</dbReference>
<dbReference type="SUPFAM" id="SSF54427">
    <property type="entry name" value="NTF2-like"/>
    <property type="match status" value="1"/>
</dbReference>
<dbReference type="KEGG" id="tact:SG35_016545"/>
<sequence>MLCPCGSELEYALCCQPLINGQKTANSPEQLMRSRYSAYATADADYLYRTYAKASQAQQNLEEIAQWAAMTKWLFLEIHHSSAIPQNADELPVVKFSAHYLLGNKYHKMTETSRFVLESGQWRYLDGDVSEFDEVREIKRNEPCPCRSKKKFKQCCGR</sequence>
<evidence type="ECO:0000313" key="2">
    <source>
        <dbReference type="EMBL" id="WDD96964.1"/>
    </source>
</evidence>